<dbReference type="AlphaFoldDB" id="A0A5J5EDI8"/>
<accession>A0A5J5EDI8</accession>
<evidence type="ECO:0000313" key="2">
    <source>
        <dbReference type="EMBL" id="KAA8893340.1"/>
    </source>
</evidence>
<protein>
    <submittedName>
        <fullName evidence="2">Uncharacterized protein</fullName>
    </submittedName>
</protein>
<gene>
    <name evidence="2" type="ORF">FN846DRAFT_914167</name>
</gene>
<feature type="region of interest" description="Disordered" evidence="1">
    <location>
        <begin position="221"/>
        <end position="261"/>
    </location>
</feature>
<feature type="compositionally biased region" description="Polar residues" evidence="1">
    <location>
        <begin position="117"/>
        <end position="128"/>
    </location>
</feature>
<dbReference type="Proteomes" id="UP000326924">
    <property type="component" value="Unassembled WGS sequence"/>
</dbReference>
<feature type="compositionally biased region" description="Acidic residues" evidence="1">
    <location>
        <begin position="10"/>
        <end position="23"/>
    </location>
</feature>
<comment type="caution">
    <text evidence="2">The sequence shown here is derived from an EMBL/GenBank/DDBJ whole genome shotgun (WGS) entry which is preliminary data.</text>
</comment>
<proteinExistence type="predicted"/>
<reference evidence="2 3" key="1">
    <citation type="submission" date="2019-09" db="EMBL/GenBank/DDBJ databases">
        <title>Draft genome of the ectomycorrhizal ascomycete Sphaerosporella brunnea.</title>
        <authorList>
            <consortium name="DOE Joint Genome Institute"/>
            <person name="Benucci G.M."/>
            <person name="Marozzi G."/>
            <person name="Antonielli L."/>
            <person name="Sanchez S."/>
            <person name="Marco P."/>
            <person name="Wang X."/>
            <person name="Falini L.B."/>
            <person name="Barry K."/>
            <person name="Haridas S."/>
            <person name="Lipzen A."/>
            <person name="Labutti K."/>
            <person name="Grigoriev I.V."/>
            <person name="Murat C."/>
            <person name="Martin F."/>
            <person name="Albertini E."/>
            <person name="Donnini D."/>
            <person name="Bonito G."/>
        </authorList>
    </citation>
    <scope>NUCLEOTIDE SEQUENCE [LARGE SCALE GENOMIC DNA]</scope>
    <source>
        <strain evidence="2 3">Sb_GMNB300</strain>
    </source>
</reference>
<name>A0A5J5EDI8_9PEZI</name>
<feature type="compositionally biased region" description="Basic and acidic residues" evidence="1">
    <location>
        <begin position="237"/>
        <end position="252"/>
    </location>
</feature>
<feature type="region of interest" description="Disordered" evidence="1">
    <location>
        <begin position="1"/>
        <end position="58"/>
    </location>
</feature>
<feature type="region of interest" description="Disordered" evidence="1">
    <location>
        <begin position="106"/>
        <end position="130"/>
    </location>
</feature>
<sequence length="279" mass="30466">MGRNAKEPEGVVEWESEGEEGLSGDERRSSEDDGGETKNDWQGGNRRGMATVPKRGRGVQARITMQQIFLALHLLLRRNHPSPLASAGVICAPPAAEEFASLLNGAKSEQKTPGGVQKTTAENTTSKPRTLAERISLPSKPKEGVRRARRSARITNQGTELVQNPIPFPFTTTPRTGAFDQHPPLPPQRTATAPHKGEVQTLVTKEEVSAMVQQMLENAMAEGEKKKESFREDDDGESFRSVERVKEPHGDTSKGLIDGVPPPTMVGIVPLAIHAYLLW</sequence>
<dbReference type="EMBL" id="VXIS01000460">
    <property type="protein sequence ID" value="KAA8893340.1"/>
    <property type="molecule type" value="Genomic_DNA"/>
</dbReference>
<feature type="compositionally biased region" description="Basic and acidic residues" evidence="1">
    <location>
        <begin position="24"/>
        <end position="39"/>
    </location>
</feature>
<dbReference type="InParanoid" id="A0A5J5EDI8"/>
<evidence type="ECO:0000313" key="3">
    <source>
        <dbReference type="Proteomes" id="UP000326924"/>
    </source>
</evidence>
<keyword evidence="3" id="KW-1185">Reference proteome</keyword>
<evidence type="ECO:0000256" key="1">
    <source>
        <dbReference type="SAM" id="MobiDB-lite"/>
    </source>
</evidence>
<organism evidence="2 3">
    <name type="scientific">Sphaerosporella brunnea</name>
    <dbReference type="NCBI Taxonomy" id="1250544"/>
    <lineage>
        <taxon>Eukaryota</taxon>
        <taxon>Fungi</taxon>
        <taxon>Dikarya</taxon>
        <taxon>Ascomycota</taxon>
        <taxon>Pezizomycotina</taxon>
        <taxon>Pezizomycetes</taxon>
        <taxon>Pezizales</taxon>
        <taxon>Pyronemataceae</taxon>
        <taxon>Sphaerosporella</taxon>
    </lineage>
</organism>